<evidence type="ECO:0000256" key="2">
    <source>
        <dbReference type="ARBA" id="ARBA00005336"/>
    </source>
</evidence>
<protein>
    <recommendedName>
        <fullName evidence="3">beta-N-acetylhexosaminidase</fullName>
        <ecNumber evidence="3">3.2.1.52</ecNumber>
    </recommendedName>
</protein>
<comment type="caution">
    <text evidence="7">The sequence shown here is derived from an EMBL/GenBank/DDBJ whole genome shotgun (WGS) entry which is preliminary data.</text>
</comment>
<dbReference type="PROSITE" id="PS00775">
    <property type="entry name" value="GLYCOSYL_HYDROL_F3"/>
    <property type="match status" value="1"/>
</dbReference>
<keyword evidence="5" id="KW-0326">Glycosidase</keyword>
<dbReference type="InterPro" id="IPR017853">
    <property type="entry name" value="GH"/>
</dbReference>
<accession>A0A4S3LY42</accession>
<keyword evidence="8" id="KW-1185">Reference proteome</keyword>
<evidence type="ECO:0000256" key="4">
    <source>
        <dbReference type="ARBA" id="ARBA00022801"/>
    </source>
</evidence>
<dbReference type="Proteomes" id="UP000305939">
    <property type="component" value="Unassembled WGS sequence"/>
</dbReference>
<sequence length="525" mass="58045">MSSKTATILKEHPLEDLAGQLFCPAAFIHDDEAGIEDMERLIREQKIGGITFFHSRASAATNYEKKEVISYADSLEKLKQLISRYQAISEIPLLISIDAEWGLAMRVEETPQYPYAITLGSLDEQYDDLIFEAGYQIGRDLKSAGIDFNLAPVVDINTNPQNPVIGYRSFGASREKVFQKAAQYCEGLARAGVANSLKHFPGHGDTAVDSHLGLPVIGKSRKELEEQELYPFKKLIAKGVDSVMVGHLAVPALSGHDTLPATLSEKIIKGVLREEMNFEGVVISDALNMHSVSKLYPEKGLLELKAFQAGNDMLCFSENIKEGKEKILRNCSEASIREAVERILSLKEKVGTLESKKPIGEPDHEKAKDINTRIAQKSIVSLKIKTPEISPDTVVLVGEHKRENGFLKTLETSQKFTAIRVDKHTGNLNLSTQNEIVVALYPPHVKPAGNFGYSDENLEMLKGLTERHRVTFLVFGNHYSVQVIPGIKDAANILFCGQHLKAFQKTAARILNGELTPEGKLPFGL</sequence>
<dbReference type="PANTHER" id="PTHR30480">
    <property type="entry name" value="BETA-HEXOSAMINIDASE-RELATED"/>
    <property type="match status" value="1"/>
</dbReference>
<comment type="similarity">
    <text evidence="2">Belongs to the glycosyl hydrolase 3 family.</text>
</comment>
<evidence type="ECO:0000256" key="1">
    <source>
        <dbReference type="ARBA" id="ARBA00001231"/>
    </source>
</evidence>
<dbReference type="Gene3D" id="3.20.20.300">
    <property type="entry name" value="Glycoside hydrolase, family 3, N-terminal domain"/>
    <property type="match status" value="1"/>
</dbReference>
<feature type="domain" description="Glycoside hydrolase family 3 N-terminal" evidence="6">
    <location>
        <begin position="36"/>
        <end position="346"/>
    </location>
</feature>
<evidence type="ECO:0000256" key="5">
    <source>
        <dbReference type="ARBA" id="ARBA00023295"/>
    </source>
</evidence>
<dbReference type="OrthoDB" id="9805821at2"/>
<dbReference type="EC" id="3.2.1.52" evidence="3"/>
<evidence type="ECO:0000313" key="7">
    <source>
        <dbReference type="EMBL" id="THD65697.1"/>
    </source>
</evidence>
<evidence type="ECO:0000259" key="6">
    <source>
        <dbReference type="Pfam" id="PF00933"/>
    </source>
</evidence>
<dbReference type="InterPro" id="IPR036962">
    <property type="entry name" value="Glyco_hydro_3_N_sf"/>
</dbReference>
<dbReference type="GO" id="GO:0005975">
    <property type="term" value="P:carbohydrate metabolic process"/>
    <property type="evidence" value="ECO:0007669"/>
    <property type="project" value="InterPro"/>
</dbReference>
<organism evidence="7 8">
    <name type="scientific">Robertkochia marina</name>
    <dbReference type="NCBI Taxonomy" id="1227945"/>
    <lineage>
        <taxon>Bacteria</taxon>
        <taxon>Pseudomonadati</taxon>
        <taxon>Bacteroidota</taxon>
        <taxon>Flavobacteriia</taxon>
        <taxon>Flavobacteriales</taxon>
        <taxon>Flavobacteriaceae</taxon>
        <taxon>Robertkochia</taxon>
    </lineage>
</organism>
<dbReference type="GO" id="GO:0009254">
    <property type="term" value="P:peptidoglycan turnover"/>
    <property type="evidence" value="ECO:0007669"/>
    <property type="project" value="TreeGrafter"/>
</dbReference>
<keyword evidence="4 7" id="KW-0378">Hydrolase</keyword>
<dbReference type="InterPro" id="IPR050226">
    <property type="entry name" value="NagZ_Beta-hexosaminidase"/>
</dbReference>
<dbReference type="GO" id="GO:0004563">
    <property type="term" value="F:beta-N-acetylhexosaminidase activity"/>
    <property type="evidence" value="ECO:0007669"/>
    <property type="project" value="UniProtKB-EC"/>
</dbReference>
<dbReference type="Pfam" id="PF00933">
    <property type="entry name" value="Glyco_hydro_3"/>
    <property type="match status" value="1"/>
</dbReference>
<dbReference type="PANTHER" id="PTHR30480:SF13">
    <property type="entry name" value="BETA-HEXOSAMINIDASE"/>
    <property type="match status" value="1"/>
</dbReference>
<name>A0A4S3LY42_9FLAO</name>
<dbReference type="AlphaFoldDB" id="A0A4S3LY42"/>
<reference evidence="7 8" key="1">
    <citation type="submission" date="2019-04" db="EMBL/GenBank/DDBJ databases">
        <title>Draft genome sequence of Robertkochia marina CC-AMO-30D.</title>
        <authorList>
            <person name="Hameed A."/>
            <person name="Lin S.-Y."/>
            <person name="Shahina M."/>
            <person name="Lai W.-A."/>
            <person name="Young C.-C."/>
        </authorList>
    </citation>
    <scope>NUCLEOTIDE SEQUENCE [LARGE SCALE GENOMIC DNA]</scope>
    <source>
        <strain evidence="7 8">CC-AMO-30D</strain>
    </source>
</reference>
<dbReference type="EMBL" id="SSMC01000004">
    <property type="protein sequence ID" value="THD65697.1"/>
    <property type="molecule type" value="Genomic_DNA"/>
</dbReference>
<gene>
    <name evidence="7" type="ORF">E7Z59_13990</name>
</gene>
<proteinExistence type="inferred from homology"/>
<evidence type="ECO:0000256" key="3">
    <source>
        <dbReference type="ARBA" id="ARBA00012663"/>
    </source>
</evidence>
<dbReference type="SUPFAM" id="SSF51445">
    <property type="entry name" value="(Trans)glycosidases"/>
    <property type="match status" value="1"/>
</dbReference>
<dbReference type="InterPro" id="IPR001764">
    <property type="entry name" value="Glyco_hydro_3_N"/>
</dbReference>
<comment type="catalytic activity">
    <reaction evidence="1">
        <text>Hydrolysis of terminal non-reducing N-acetyl-D-hexosamine residues in N-acetyl-beta-D-hexosaminides.</text>
        <dbReference type="EC" id="3.2.1.52"/>
    </reaction>
</comment>
<dbReference type="RefSeq" id="WP_136336981.1">
    <property type="nucleotide sequence ID" value="NZ_QXMP01000002.1"/>
</dbReference>
<dbReference type="InterPro" id="IPR019800">
    <property type="entry name" value="Glyco_hydro_3_AS"/>
</dbReference>
<evidence type="ECO:0000313" key="8">
    <source>
        <dbReference type="Proteomes" id="UP000305939"/>
    </source>
</evidence>